<gene>
    <name evidence="2" type="ORF">EMPG_15205</name>
</gene>
<organism evidence="2 3">
    <name type="scientific">Blastomyces silverae</name>
    <dbReference type="NCBI Taxonomy" id="2060906"/>
    <lineage>
        <taxon>Eukaryota</taxon>
        <taxon>Fungi</taxon>
        <taxon>Dikarya</taxon>
        <taxon>Ascomycota</taxon>
        <taxon>Pezizomycotina</taxon>
        <taxon>Eurotiomycetes</taxon>
        <taxon>Eurotiomycetidae</taxon>
        <taxon>Onygenales</taxon>
        <taxon>Ajellomycetaceae</taxon>
        <taxon>Blastomyces</taxon>
    </lineage>
</organism>
<name>A0A0H1BEA6_9EURO</name>
<accession>A0A0H1BEA6</accession>
<protein>
    <submittedName>
        <fullName evidence="2">Uncharacterized protein</fullName>
    </submittedName>
</protein>
<dbReference type="AlphaFoldDB" id="A0A0H1BEA6"/>
<dbReference type="Proteomes" id="UP000053573">
    <property type="component" value="Unassembled WGS sequence"/>
</dbReference>
<feature type="compositionally biased region" description="Basic and acidic residues" evidence="1">
    <location>
        <begin position="31"/>
        <end position="42"/>
    </location>
</feature>
<sequence length="82" mass="8876">MGLQTTSPSPDRYNKGNIKTAKDNYGMISSTKEKGKPAEQNDTRPTSTLADIIKRSHDPASSPDQTASARQTTSQTNHRAGE</sequence>
<proteinExistence type="predicted"/>
<evidence type="ECO:0000313" key="2">
    <source>
        <dbReference type="EMBL" id="KLJ09342.1"/>
    </source>
</evidence>
<comment type="caution">
    <text evidence="2">The sequence shown here is derived from an EMBL/GenBank/DDBJ whole genome shotgun (WGS) entry which is preliminary data.</text>
</comment>
<feature type="compositionally biased region" description="Low complexity" evidence="1">
    <location>
        <begin position="65"/>
        <end position="76"/>
    </location>
</feature>
<evidence type="ECO:0000256" key="1">
    <source>
        <dbReference type="SAM" id="MobiDB-lite"/>
    </source>
</evidence>
<evidence type="ECO:0000313" key="3">
    <source>
        <dbReference type="Proteomes" id="UP000053573"/>
    </source>
</evidence>
<reference evidence="3" key="1">
    <citation type="journal article" date="2015" name="PLoS Genet.">
        <title>The dynamic genome and transcriptome of the human fungal pathogen Blastomyces and close relative Emmonsia.</title>
        <authorList>
            <person name="Munoz J.F."/>
            <person name="Gauthier G.M."/>
            <person name="Desjardins C.A."/>
            <person name="Gallo J.E."/>
            <person name="Holder J."/>
            <person name="Sullivan T.D."/>
            <person name="Marty A.J."/>
            <person name="Carmen J.C."/>
            <person name="Chen Z."/>
            <person name="Ding L."/>
            <person name="Gujja S."/>
            <person name="Magrini V."/>
            <person name="Misas E."/>
            <person name="Mitreva M."/>
            <person name="Priest M."/>
            <person name="Saif S."/>
            <person name="Whiston E.A."/>
            <person name="Young S."/>
            <person name="Zeng Q."/>
            <person name="Goldman W.E."/>
            <person name="Mardis E.R."/>
            <person name="Taylor J.W."/>
            <person name="McEwen J.G."/>
            <person name="Clay O.K."/>
            <person name="Klein B.S."/>
            <person name="Cuomo C.A."/>
        </authorList>
    </citation>
    <scope>NUCLEOTIDE SEQUENCE [LARGE SCALE GENOMIC DNA]</scope>
    <source>
        <strain evidence="3">UAMH 139</strain>
    </source>
</reference>
<dbReference type="EMBL" id="LDEV01002359">
    <property type="protein sequence ID" value="KLJ09342.1"/>
    <property type="molecule type" value="Genomic_DNA"/>
</dbReference>
<feature type="region of interest" description="Disordered" evidence="1">
    <location>
        <begin position="1"/>
        <end position="82"/>
    </location>
</feature>
<keyword evidence="3" id="KW-1185">Reference proteome</keyword>